<proteinExistence type="inferred from homology"/>
<evidence type="ECO:0000313" key="6">
    <source>
        <dbReference type="EMBL" id="CAE6401191.1"/>
    </source>
</evidence>
<evidence type="ECO:0000256" key="3">
    <source>
        <dbReference type="ARBA" id="ARBA00023274"/>
    </source>
</evidence>
<feature type="compositionally biased region" description="Basic residues" evidence="4">
    <location>
        <begin position="64"/>
        <end position="73"/>
    </location>
</feature>
<feature type="compositionally biased region" description="Low complexity" evidence="4">
    <location>
        <begin position="194"/>
        <end position="206"/>
    </location>
</feature>
<reference evidence="6" key="1">
    <citation type="submission" date="2021-01" db="EMBL/GenBank/DDBJ databases">
        <authorList>
            <person name="Kaushik A."/>
        </authorList>
    </citation>
    <scope>NUCLEOTIDE SEQUENCE</scope>
    <source>
        <strain evidence="6">AG1-1C</strain>
    </source>
</reference>
<organism evidence="6 7">
    <name type="scientific">Rhizoctonia solani</name>
    <dbReference type="NCBI Taxonomy" id="456999"/>
    <lineage>
        <taxon>Eukaryota</taxon>
        <taxon>Fungi</taxon>
        <taxon>Dikarya</taxon>
        <taxon>Basidiomycota</taxon>
        <taxon>Agaricomycotina</taxon>
        <taxon>Agaricomycetes</taxon>
        <taxon>Cantharellales</taxon>
        <taxon>Ceratobasidiaceae</taxon>
        <taxon>Rhizoctonia</taxon>
    </lineage>
</organism>
<evidence type="ECO:0000313" key="7">
    <source>
        <dbReference type="Proteomes" id="UP000663846"/>
    </source>
</evidence>
<feature type="region of interest" description="Disordered" evidence="4">
    <location>
        <begin position="374"/>
        <end position="394"/>
    </location>
</feature>
<dbReference type="GO" id="GO:0003735">
    <property type="term" value="F:structural constituent of ribosome"/>
    <property type="evidence" value="ECO:0007669"/>
    <property type="project" value="TreeGrafter"/>
</dbReference>
<keyword evidence="3" id="KW-0687">Ribonucleoprotein</keyword>
<dbReference type="SUPFAM" id="SSF56808">
    <property type="entry name" value="Ribosomal protein L1"/>
    <property type="match status" value="1"/>
</dbReference>
<comment type="caution">
    <text evidence="6">The sequence shown here is derived from an EMBL/GenBank/DDBJ whole genome shotgun (WGS) entry which is preliminary data.</text>
</comment>
<comment type="similarity">
    <text evidence="1">Belongs to the universal ribosomal protein uL1 family.</text>
</comment>
<evidence type="ECO:0000259" key="5">
    <source>
        <dbReference type="Pfam" id="PF20415"/>
    </source>
</evidence>
<sequence length="512" mass="55898">MAHIAQHYRYDNSPGDDFDYPEPNYPYLYAARSDAGYTTPAVSHAPLPPPSVAHTHHSSTFSHAKPRRHVPKRAHSDTSRSSGGDSYITPSLSASQVGNRNRSTNYARSHASPRSRATSFVSREDLRNIPNGPPSPPMATFTPRSKPPTLLPSSSALSHPRAPTTFSASSASSPKPTAMGRLRGVLKKPRSSTDDTSYVSSSSAPDIIDEPPPPIIAQYAEERTFPAPQPMMDSAPPSKRSDHRRSRAASTVSPSVLVQKTRFNGNSDRVSHHLSKPWDARSPPRLDSNTRNTQAFDVPGIRSIQLIVAGLPWSVHVHAGASRPRSSKSRSRSEQITIGDVVDSVYAQLNKSLTRTDVRAASSDTKKRIARAAAAAELHSQRGEHSARTGKPSAARRIDFLGSRMWFLGLEKNDEFARREGYTEKELQKSVETGRPLSAYELHIKTQFTRGQAPLRGRIALPRDPRTRGETVLVFAEGKAAQDARDAGAAYVGGEELVPKILDGTLRPTKVI</sequence>
<feature type="compositionally biased region" description="Polar residues" evidence="4">
    <location>
        <begin position="79"/>
        <end position="107"/>
    </location>
</feature>
<dbReference type="Gene3D" id="3.40.50.790">
    <property type="match status" value="1"/>
</dbReference>
<feature type="region of interest" description="Disordered" evidence="4">
    <location>
        <begin position="226"/>
        <end position="293"/>
    </location>
</feature>
<feature type="region of interest" description="Disordered" evidence="4">
    <location>
        <begin position="1"/>
        <end position="25"/>
    </location>
</feature>
<evidence type="ECO:0000256" key="1">
    <source>
        <dbReference type="ARBA" id="ARBA00010531"/>
    </source>
</evidence>
<keyword evidence="2" id="KW-0689">Ribosomal protein</keyword>
<dbReference type="Pfam" id="PF20415">
    <property type="entry name" value="DUF6699"/>
    <property type="match status" value="1"/>
</dbReference>
<name>A0A8H2WT58_9AGAM</name>
<feature type="domain" description="DUF6699" evidence="5">
    <location>
        <begin position="278"/>
        <end position="414"/>
    </location>
</feature>
<protein>
    <recommendedName>
        <fullName evidence="5">DUF6699 domain-containing protein</fullName>
    </recommendedName>
</protein>
<evidence type="ECO:0000256" key="2">
    <source>
        <dbReference type="ARBA" id="ARBA00022980"/>
    </source>
</evidence>
<dbReference type="PANTHER" id="PTHR36427:SF3">
    <property type="entry name" value="LARGE RIBOSOMAL SUBUNIT PROTEIN UL1M"/>
    <property type="match status" value="1"/>
</dbReference>
<dbReference type="GO" id="GO:0005762">
    <property type="term" value="C:mitochondrial large ribosomal subunit"/>
    <property type="evidence" value="ECO:0007669"/>
    <property type="project" value="TreeGrafter"/>
</dbReference>
<dbReference type="AlphaFoldDB" id="A0A8H2WT58"/>
<evidence type="ECO:0000256" key="4">
    <source>
        <dbReference type="SAM" id="MobiDB-lite"/>
    </source>
</evidence>
<gene>
    <name evidence="6" type="ORF">RDB_LOCUS55902</name>
</gene>
<accession>A0A8H2WT58</accession>
<dbReference type="InterPro" id="IPR023674">
    <property type="entry name" value="Ribosomal_uL1-like"/>
</dbReference>
<dbReference type="EMBL" id="CAJMWS010000303">
    <property type="protein sequence ID" value="CAE6401191.1"/>
    <property type="molecule type" value="Genomic_DNA"/>
</dbReference>
<feature type="compositionally biased region" description="Low complexity" evidence="4">
    <location>
        <begin position="151"/>
        <end position="178"/>
    </location>
</feature>
<dbReference type="Proteomes" id="UP000663846">
    <property type="component" value="Unassembled WGS sequence"/>
</dbReference>
<feature type="compositionally biased region" description="Polar residues" evidence="4">
    <location>
        <begin position="248"/>
        <end position="268"/>
    </location>
</feature>
<dbReference type="PANTHER" id="PTHR36427">
    <property type="entry name" value="54S RIBOSOMAL PROTEIN L1, MITOCHONDRIAL"/>
    <property type="match status" value="1"/>
</dbReference>
<dbReference type="InterPro" id="IPR016095">
    <property type="entry name" value="Ribosomal_uL1_3-a/b-sand"/>
</dbReference>
<feature type="region of interest" description="Disordered" evidence="4">
    <location>
        <begin position="38"/>
        <end position="212"/>
    </location>
</feature>
<dbReference type="InterPro" id="IPR046522">
    <property type="entry name" value="DUF6699"/>
</dbReference>